<dbReference type="PANTHER" id="PTHR31044">
    <property type="entry name" value="BETA-1,3 GLUCANASE"/>
    <property type="match status" value="1"/>
</dbReference>
<gene>
    <name evidence="4" type="primary">LOC112274392</name>
</gene>
<sequence>MARVVMMNPCVVALFALLFPPLLLGVVGDSSVTHASLDYGPMITLDQKLYESGRPRGRKLATAMVWCIAKSNVSSTDLQGALDWVCGPLPTQGQVNCGLINDGGSCYQPNDVQSHASWAFNVYFSTHNATNDACDFQGTAQQVTVDPSTATCVYTGTMKEVNGTIGGNGTIIPSPPGFQNTASIGYEPHFLFRMSTAATPTEMLPSPLQAPLALVEGAIVSPFLLLIWSFNAYTQQFCSSCIESGIIRPSRFLSQRAAQGNAPITDIKWRLLCIA</sequence>
<dbReference type="AlphaFoldDB" id="A0A7I4C424"/>
<proteinExistence type="predicted"/>
<dbReference type="Proteomes" id="UP000006727">
    <property type="component" value="Chromosome 21"/>
</dbReference>
<dbReference type="SMART" id="SM00768">
    <property type="entry name" value="X8"/>
    <property type="match status" value="1"/>
</dbReference>
<dbReference type="InParanoid" id="A0A7I4C424"/>
<reference evidence="4 5" key="2">
    <citation type="journal article" date="2018" name="Plant J.">
        <title>The Physcomitrella patens chromosome-scale assembly reveals moss genome structure and evolution.</title>
        <authorList>
            <person name="Lang D."/>
            <person name="Ullrich K.K."/>
            <person name="Murat F."/>
            <person name="Fuchs J."/>
            <person name="Jenkins J."/>
            <person name="Haas F.B."/>
            <person name="Piednoel M."/>
            <person name="Gundlach H."/>
            <person name="Van Bel M."/>
            <person name="Meyberg R."/>
            <person name="Vives C."/>
            <person name="Morata J."/>
            <person name="Symeonidi A."/>
            <person name="Hiss M."/>
            <person name="Muchero W."/>
            <person name="Kamisugi Y."/>
            <person name="Saleh O."/>
            <person name="Blanc G."/>
            <person name="Decker E.L."/>
            <person name="van Gessel N."/>
            <person name="Grimwood J."/>
            <person name="Hayes R.D."/>
            <person name="Graham S.W."/>
            <person name="Gunter L.E."/>
            <person name="McDaniel S.F."/>
            <person name="Hoernstein S.N.W."/>
            <person name="Larsson A."/>
            <person name="Li F.W."/>
            <person name="Perroud P.F."/>
            <person name="Phillips J."/>
            <person name="Ranjan P."/>
            <person name="Rokshar D.S."/>
            <person name="Rothfels C.J."/>
            <person name="Schneider L."/>
            <person name="Shu S."/>
            <person name="Stevenson D.W."/>
            <person name="Thummler F."/>
            <person name="Tillich M."/>
            <person name="Villarreal Aguilar J.C."/>
            <person name="Widiez T."/>
            <person name="Wong G.K."/>
            <person name="Wymore A."/>
            <person name="Zhang Y."/>
            <person name="Zimmer A.D."/>
            <person name="Quatrano R.S."/>
            <person name="Mayer K.F.X."/>
            <person name="Goodstein D."/>
            <person name="Casacuberta J.M."/>
            <person name="Vandepoele K."/>
            <person name="Reski R."/>
            <person name="Cuming A.C."/>
            <person name="Tuskan G.A."/>
            <person name="Maumus F."/>
            <person name="Salse J."/>
            <person name="Schmutz J."/>
            <person name="Rensing S.A."/>
        </authorList>
    </citation>
    <scope>NUCLEOTIDE SEQUENCE [LARGE SCALE GENOMIC DNA]</scope>
    <source>
        <strain evidence="4 5">cv. Gransden 2004</strain>
    </source>
</reference>
<dbReference type="PANTHER" id="PTHR31044:SF52">
    <property type="entry name" value="OS01G0631500 PROTEIN"/>
    <property type="match status" value="1"/>
</dbReference>
<dbReference type="GO" id="GO:0009506">
    <property type="term" value="C:plasmodesma"/>
    <property type="evidence" value="ECO:0007669"/>
    <property type="project" value="UniProtKB-ARBA"/>
</dbReference>
<accession>A0A7I4C424</accession>
<organism evidence="4 5">
    <name type="scientific">Physcomitrium patens</name>
    <name type="common">Spreading-leaved earth moss</name>
    <name type="synonym">Physcomitrella patens</name>
    <dbReference type="NCBI Taxonomy" id="3218"/>
    <lineage>
        <taxon>Eukaryota</taxon>
        <taxon>Viridiplantae</taxon>
        <taxon>Streptophyta</taxon>
        <taxon>Embryophyta</taxon>
        <taxon>Bryophyta</taxon>
        <taxon>Bryophytina</taxon>
        <taxon>Bryopsida</taxon>
        <taxon>Funariidae</taxon>
        <taxon>Funariales</taxon>
        <taxon>Funariaceae</taxon>
        <taxon>Physcomitrium</taxon>
    </lineage>
</organism>
<feature type="domain" description="X8" evidence="3">
    <location>
        <begin position="65"/>
        <end position="154"/>
    </location>
</feature>
<name>A0A7I4C424_PHYPA</name>
<protein>
    <recommendedName>
        <fullName evidence="3">X8 domain-containing protein</fullName>
    </recommendedName>
</protein>
<evidence type="ECO:0000259" key="3">
    <source>
        <dbReference type="SMART" id="SM00768"/>
    </source>
</evidence>
<evidence type="ECO:0000313" key="4">
    <source>
        <dbReference type="EnsemblPlants" id="Pp3c21_14040V3.2"/>
    </source>
</evidence>
<dbReference type="InterPro" id="IPR044788">
    <property type="entry name" value="X8_dom_prot"/>
</dbReference>
<dbReference type="FunCoup" id="A0A7I4C424">
    <property type="interactions" value="318"/>
</dbReference>
<feature type="signal peptide" evidence="2">
    <location>
        <begin position="1"/>
        <end position="25"/>
    </location>
</feature>
<feature type="chain" id="PRO_5029661874" description="X8 domain-containing protein" evidence="2">
    <location>
        <begin position="26"/>
        <end position="275"/>
    </location>
</feature>
<keyword evidence="1 2" id="KW-0732">Signal</keyword>
<evidence type="ECO:0000256" key="2">
    <source>
        <dbReference type="SAM" id="SignalP"/>
    </source>
</evidence>
<evidence type="ECO:0000256" key="1">
    <source>
        <dbReference type="ARBA" id="ARBA00022729"/>
    </source>
</evidence>
<dbReference type="Gramene" id="Pp3c21_14040V3.2">
    <property type="protein sequence ID" value="Pp3c21_14040V3.2"/>
    <property type="gene ID" value="Pp3c21_14040"/>
</dbReference>
<dbReference type="EnsemblPlants" id="Pp3c21_14040V3.2">
    <property type="protein sequence ID" value="Pp3c21_14040V3.2"/>
    <property type="gene ID" value="Pp3c21_14040"/>
</dbReference>
<dbReference type="EMBL" id="ABEU02000021">
    <property type="status" value="NOT_ANNOTATED_CDS"/>
    <property type="molecule type" value="Genomic_DNA"/>
</dbReference>
<evidence type="ECO:0000313" key="5">
    <source>
        <dbReference type="Proteomes" id="UP000006727"/>
    </source>
</evidence>
<dbReference type="Gene3D" id="1.20.58.1040">
    <property type="match status" value="1"/>
</dbReference>
<reference evidence="4" key="3">
    <citation type="submission" date="2020-12" db="UniProtKB">
        <authorList>
            <consortium name="EnsemblPlants"/>
        </authorList>
    </citation>
    <scope>IDENTIFICATION</scope>
</reference>
<dbReference type="InterPro" id="IPR012946">
    <property type="entry name" value="X8"/>
</dbReference>
<dbReference type="Pfam" id="PF07983">
    <property type="entry name" value="X8"/>
    <property type="match status" value="1"/>
</dbReference>
<keyword evidence="5" id="KW-1185">Reference proteome</keyword>
<reference evidence="4 5" key="1">
    <citation type="journal article" date="2008" name="Science">
        <title>The Physcomitrella genome reveals evolutionary insights into the conquest of land by plants.</title>
        <authorList>
            <person name="Rensing S."/>
            <person name="Lang D."/>
            <person name="Zimmer A."/>
            <person name="Terry A."/>
            <person name="Salamov A."/>
            <person name="Shapiro H."/>
            <person name="Nishiyama T."/>
            <person name="Perroud P.-F."/>
            <person name="Lindquist E."/>
            <person name="Kamisugi Y."/>
            <person name="Tanahashi T."/>
            <person name="Sakakibara K."/>
            <person name="Fujita T."/>
            <person name="Oishi K."/>
            <person name="Shin-I T."/>
            <person name="Kuroki Y."/>
            <person name="Toyoda A."/>
            <person name="Suzuki Y."/>
            <person name="Hashimoto A."/>
            <person name="Yamaguchi K."/>
            <person name="Sugano A."/>
            <person name="Kohara Y."/>
            <person name="Fujiyama A."/>
            <person name="Anterola A."/>
            <person name="Aoki S."/>
            <person name="Ashton N."/>
            <person name="Barbazuk W.B."/>
            <person name="Barker E."/>
            <person name="Bennetzen J."/>
            <person name="Bezanilla M."/>
            <person name="Blankenship R."/>
            <person name="Cho S.H."/>
            <person name="Dutcher S."/>
            <person name="Estelle M."/>
            <person name="Fawcett J.A."/>
            <person name="Gundlach H."/>
            <person name="Hanada K."/>
            <person name="Heyl A."/>
            <person name="Hicks K.A."/>
            <person name="Hugh J."/>
            <person name="Lohr M."/>
            <person name="Mayer K."/>
            <person name="Melkozernov A."/>
            <person name="Murata T."/>
            <person name="Nelson D."/>
            <person name="Pils B."/>
            <person name="Prigge M."/>
            <person name="Reiss B."/>
            <person name="Renner T."/>
            <person name="Rombauts S."/>
            <person name="Rushton P."/>
            <person name="Sanderfoot A."/>
            <person name="Schween G."/>
            <person name="Shiu S.-H."/>
            <person name="Stueber K."/>
            <person name="Theodoulou F.L."/>
            <person name="Tu H."/>
            <person name="Van de Peer Y."/>
            <person name="Verrier P.J."/>
            <person name="Waters E."/>
            <person name="Wood A."/>
            <person name="Yang L."/>
            <person name="Cove D."/>
            <person name="Cuming A."/>
            <person name="Hasebe M."/>
            <person name="Lucas S."/>
            <person name="Mishler D.B."/>
            <person name="Reski R."/>
            <person name="Grigoriev I."/>
            <person name="Quatrano R.S."/>
            <person name="Boore J.L."/>
        </authorList>
    </citation>
    <scope>NUCLEOTIDE SEQUENCE [LARGE SCALE GENOMIC DNA]</scope>
    <source>
        <strain evidence="4 5">cv. Gransden 2004</strain>
    </source>
</reference>